<feature type="region of interest" description="Disordered" evidence="1">
    <location>
        <begin position="70"/>
        <end position="143"/>
    </location>
</feature>
<sequence length="167" mass="18223">MDGRIGAGTTKPKRFGPTTAVAPEHVCARARLYRVCVTRRPKRPAGSSADSECRSPRAARVPCIGMCAAGGASFNQDWPRRPTDRRTADRPTTDRPHQPPSLAHSSSSPCHLAARNVGVPDGVVGRNAHHHRRRHGEDAANHRLHHRPSNELLIKDVCVCVCVCVRV</sequence>
<organism evidence="2">
    <name type="scientific">Schizaphis graminum</name>
    <name type="common">Green bug aphid</name>
    <dbReference type="NCBI Taxonomy" id="13262"/>
    <lineage>
        <taxon>Eukaryota</taxon>
        <taxon>Metazoa</taxon>
        <taxon>Ecdysozoa</taxon>
        <taxon>Arthropoda</taxon>
        <taxon>Hexapoda</taxon>
        <taxon>Insecta</taxon>
        <taxon>Pterygota</taxon>
        <taxon>Neoptera</taxon>
        <taxon>Paraneoptera</taxon>
        <taxon>Hemiptera</taxon>
        <taxon>Sternorrhyncha</taxon>
        <taxon>Aphidomorpha</taxon>
        <taxon>Aphidoidea</taxon>
        <taxon>Aphididae</taxon>
        <taxon>Aphidini</taxon>
        <taxon>Schizaphis</taxon>
    </lineage>
</organism>
<protein>
    <submittedName>
        <fullName evidence="2">Uncharacterized protein</fullName>
    </submittedName>
</protein>
<name>A0A2S2NCQ4_SCHGA</name>
<dbReference type="EMBL" id="GGMR01002375">
    <property type="protein sequence ID" value="MBY14994.1"/>
    <property type="molecule type" value="Transcribed_RNA"/>
</dbReference>
<evidence type="ECO:0000256" key="1">
    <source>
        <dbReference type="SAM" id="MobiDB-lite"/>
    </source>
</evidence>
<dbReference type="AlphaFoldDB" id="A0A2S2NCQ4"/>
<proteinExistence type="predicted"/>
<gene>
    <name evidence="2" type="ORF">g.16161</name>
</gene>
<feature type="compositionally biased region" description="Basic and acidic residues" evidence="1">
    <location>
        <begin position="78"/>
        <end position="97"/>
    </location>
</feature>
<evidence type="ECO:0000313" key="2">
    <source>
        <dbReference type="EMBL" id="MBY14994.1"/>
    </source>
</evidence>
<accession>A0A2S2NCQ4</accession>
<reference evidence="2" key="1">
    <citation type="submission" date="2018-04" db="EMBL/GenBank/DDBJ databases">
        <title>Transcriptome of Schizaphis graminum biotype I.</title>
        <authorList>
            <person name="Scully E.D."/>
            <person name="Geib S.M."/>
            <person name="Palmer N.A."/>
            <person name="Koch K."/>
            <person name="Bradshaw J."/>
            <person name="Heng-Moss T."/>
            <person name="Sarath G."/>
        </authorList>
    </citation>
    <scope>NUCLEOTIDE SEQUENCE</scope>
</reference>